<dbReference type="Proteomes" id="UP000256845">
    <property type="component" value="Unassembled WGS sequence"/>
</dbReference>
<protein>
    <submittedName>
        <fullName evidence="3">Amino acid ABC transporter substrate-binding protein (PAAT family)</fullName>
    </submittedName>
</protein>
<evidence type="ECO:0000256" key="1">
    <source>
        <dbReference type="SAM" id="SignalP"/>
    </source>
</evidence>
<feature type="signal peptide" evidence="1">
    <location>
        <begin position="1"/>
        <end position="21"/>
    </location>
</feature>
<dbReference type="PANTHER" id="PTHR38834">
    <property type="entry name" value="PERIPLASMIC SUBSTRATE BINDING PROTEIN FAMILY 3"/>
    <property type="match status" value="1"/>
</dbReference>
<dbReference type="InterPro" id="IPR001638">
    <property type="entry name" value="Solute-binding_3/MltF_N"/>
</dbReference>
<evidence type="ECO:0000313" key="4">
    <source>
        <dbReference type="Proteomes" id="UP000256845"/>
    </source>
</evidence>
<comment type="caution">
    <text evidence="3">The sequence shown here is derived from an EMBL/GenBank/DDBJ whole genome shotgun (WGS) entry which is preliminary data.</text>
</comment>
<dbReference type="AlphaFoldDB" id="A0A3D9H6I9"/>
<feature type="chain" id="PRO_5017775502" evidence="1">
    <location>
        <begin position="22"/>
        <end position="251"/>
    </location>
</feature>
<dbReference type="OrthoDB" id="5296159at2"/>
<proteinExistence type="predicted"/>
<name>A0A3D9H6I9_9PROT</name>
<dbReference type="SUPFAM" id="SSF53850">
    <property type="entry name" value="Periplasmic binding protein-like II"/>
    <property type="match status" value="1"/>
</dbReference>
<keyword evidence="1" id="KW-0732">Signal</keyword>
<dbReference type="Gene3D" id="3.40.190.10">
    <property type="entry name" value="Periplasmic binding protein-like II"/>
    <property type="match status" value="2"/>
</dbReference>
<dbReference type="Pfam" id="PF00497">
    <property type="entry name" value="SBP_bac_3"/>
    <property type="match status" value="1"/>
</dbReference>
<accession>A0A3D9H6I9</accession>
<dbReference type="PANTHER" id="PTHR38834:SF3">
    <property type="entry name" value="SOLUTE-BINDING PROTEIN FAMILY 3_N-TERMINAL DOMAIN-CONTAINING PROTEIN"/>
    <property type="match status" value="1"/>
</dbReference>
<evidence type="ECO:0000313" key="3">
    <source>
        <dbReference type="EMBL" id="RED45069.1"/>
    </source>
</evidence>
<feature type="domain" description="Solute-binding protein family 3/N-terminal" evidence="2">
    <location>
        <begin position="24"/>
        <end position="242"/>
    </location>
</feature>
<dbReference type="EMBL" id="QRDW01000012">
    <property type="protein sequence ID" value="RED45069.1"/>
    <property type="molecule type" value="Genomic_DNA"/>
</dbReference>
<organism evidence="3 4">
    <name type="scientific">Aestuariispira insulae</name>
    <dbReference type="NCBI Taxonomy" id="1461337"/>
    <lineage>
        <taxon>Bacteria</taxon>
        <taxon>Pseudomonadati</taxon>
        <taxon>Pseudomonadota</taxon>
        <taxon>Alphaproteobacteria</taxon>
        <taxon>Rhodospirillales</taxon>
        <taxon>Kiloniellaceae</taxon>
        <taxon>Aestuariispira</taxon>
    </lineage>
</organism>
<gene>
    <name evidence="3" type="ORF">DFP90_11262</name>
</gene>
<reference evidence="3 4" key="1">
    <citation type="submission" date="2018-07" db="EMBL/GenBank/DDBJ databases">
        <title>Genomic Encyclopedia of Type Strains, Phase III (KMG-III): the genomes of soil and plant-associated and newly described type strains.</title>
        <authorList>
            <person name="Whitman W."/>
        </authorList>
    </citation>
    <scope>NUCLEOTIDE SEQUENCE [LARGE SCALE GENOMIC DNA]</scope>
    <source>
        <strain evidence="3 4">CECT 8488</strain>
    </source>
</reference>
<evidence type="ECO:0000259" key="2">
    <source>
        <dbReference type="Pfam" id="PF00497"/>
    </source>
</evidence>
<sequence>MYCRLFAVVLVGLMMMSVGRAADIVIANDDAWPPFSHADQPGQGMANMLVIAAFQASGREAEIRLLPWSRALVSARLHKVDGVAAAFRTPEREEVYLYSDSFWEVRGVLLVQAQFPLVRYEYWDELKGFSIGVIQDNAAPLGFLEADLDFRSAPTRVSNLRKLAFGRVDMIYDVELPMFNTLDEIGLERSDFRVLEPPVGRNRLHLIVAKDHPEGAGIIQAFNMGLQRIRENGTYSNIAKRFQLPVVSPID</sequence>
<keyword evidence="4" id="KW-1185">Reference proteome</keyword>